<name>A0A0E9V0J9_ANGAN</name>
<dbReference type="AlphaFoldDB" id="A0A0E9V0J9"/>
<evidence type="ECO:0000313" key="1">
    <source>
        <dbReference type="EMBL" id="JAH70743.1"/>
    </source>
</evidence>
<protein>
    <submittedName>
        <fullName evidence="1">Uncharacterized protein</fullName>
    </submittedName>
</protein>
<reference evidence="1" key="2">
    <citation type="journal article" date="2015" name="Fish Shellfish Immunol.">
        <title>Early steps in the European eel (Anguilla anguilla)-Vibrio vulnificus interaction in the gills: Role of the RtxA13 toxin.</title>
        <authorList>
            <person name="Callol A."/>
            <person name="Pajuelo D."/>
            <person name="Ebbesson L."/>
            <person name="Teles M."/>
            <person name="MacKenzie S."/>
            <person name="Amaro C."/>
        </authorList>
    </citation>
    <scope>NUCLEOTIDE SEQUENCE</scope>
</reference>
<reference evidence="1" key="1">
    <citation type="submission" date="2014-11" db="EMBL/GenBank/DDBJ databases">
        <authorList>
            <person name="Amaro Gonzalez C."/>
        </authorList>
    </citation>
    <scope>NUCLEOTIDE SEQUENCE</scope>
</reference>
<accession>A0A0E9V0J9</accession>
<dbReference type="EMBL" id="GBXM01037834">
    <property type="protein sequence ID" value="JAH70743.1"/>
    <property type="molecule type" value="Transcribed_RNA"/>
</dbReference>
<organism evidence="1">
    <name type="scientific">Anguilla anguilla</name>
    <name type="common">European freshwater eel</name>
    <name type="synonym">Muraena anguilla</name>
    <dbReference type="NCBI Taxonomy" id="7936"/>
    <lineage>
        <taxon>Eukaryota</taxon>
        <taxon>Metazoa</taxon>
        <taxon>Chordata</taxon>
        <taxon>Craniata</taxon>
        <taxon>Vertebrata</taxon>
        <taxon>Euteleostomi</taxon>
        <taxon>Actinopterygii</taxon>
        <taxon>Neopterygii</taxon>
        <taxon>Teleostei</taxon>
        <taxon>Anguilliformes</taxon>
        <taxon>Anguillidae</taxon>
        <taxon>Anguilla</taxon>
    </lineage>
</organism>
<proteinExistence type="predicted"/>
<sequence length="31" mass="3407">MKLWPPANFFAIHVSAVVCVFRNCANTSVPS</sequence>